<dbReference type="GO" id="GO:0004252">
    <property type="term" value="F:serine-type endopeptidase activity"/>
    <property type="evidence" value="ECO:0007669"/>
    <property type="project" value="UniProtKB-UniRule"/>
</dbReference>
<name>D3PNT7_MEIRD</name>
<dbReference type="EMBL" id="CP005385">
    <property type="protein sequence ID" value="AGK05068.1"/>
    <property type="molecule type" value="Genomic_DNA"/>
</dbReference>
<evidence type="ECO:0000256" key="2">
    <source>
        <dbReference type="ARBA" id="ARBA00022670"/>
    </source>
</evidence>
<evidence type="ECO:0000256" key="5">
    <source>
        <dbReference type="PROSITE-ProRule" id="PRU01240"/>
    </source>
</evidence>
<sequence>MIPNLGTKGNGEPVVQPAEPKSTAVACWRVPTVKSFISLAIAGWIGLALTSCTTTQGWAGLEVTPQTVPHLGGEVNLRWRVEGARAYTLRSEPPLPGLPLSTTGSSVSIWVAANSSPEPKRYRLIVESDGPEGLKQVVAELRLEGRPPCSSIGAQSQRIAVRAFNEVGLGRFDVPHVAGRLLVYHKKGLSLQSHTASAQSLGAQRVQDLGGGWGLYRTQPGQEAQVAQKLYQQGLGQYVQPEYLYQPASLVVPPNNPSYPTEQAPVFQQMNIEQAWQKLRGEVGCQTPIIAVVDTGVYTQRNDLAPNLTPPDSWLDVVGEDLSNPQPARGTVEPEPGTGASHGTQVTSIIAATTNNGTALAGVAYNLLRVLPIKVFDANQQAGTLQIAQALEYAAGATQIAGQLFVNPTPAQVVNLSLSLSAPGFRDPYLEHVLEQVTQQGLVVVASSGNADLPAVGYPASSPFVIAVGATDAGQARARWLSGYASNYGEGLEFVAPGTGVPVAHGPNQGAYALAYGTSASAPFISGAIGLYLLQQQLLGQTPPSNPGARLDQVRTCLKSAAQNAPAWDSQTGYGLVDVAKVVEPSNPACFPRG</sequence>
<dbReference type="STRING" id="504728.K649_08865"/>
<dbReference type="PROSITE" id="PS51892">
    <property type="entry name" value="SUBTILASE"/>
    <property type="match status" value="1"/>
</dbReference>
<reference evidence="9" key="2">
    <citation type="submission" date="2013-04" db="EMBL/GenBank/DDBJ databases">
        <title>Non-Hybrid, Finished Microbial Genome Assemblies from Long-Read SMRT Sequencing Data.</title>
        <authorList>
            <person name="Klammer A."/>
            <person name="Drake J."/>
            <person name="Heiner C."/>
            <person name="Clum A."/>
            <person name="Copeland A."/>
            <person name="Huddleston J."/>
            <person name="Eichler E."/>
            <person name="Turner S.W."/>
        </authorList>
    </citation>
    <scope>NUCLEOTIDE SEQUENCE</scope>
    <source>
        <strain evidence="9">DSM 1279</strain>
    </source>
</reference>
<dbReference type="InterPro" id="IPR022398">
    <property type="entry name" value="Peptidase_S8_His-AS"/>
</dbReference>
<comment type="similarity">
    <text evidence="1 5">Belongs to the peptidase S8 family.</text>
</comment>
<dbReference type="InterPro" id="IPR023828">
    <property type="entry name" value="Peptidase_S8_Ser-AS"/>
</dbReference>
<evidence type="ECO:0000256" key="4">
    <source>
        <dbReference type="ARBA" id="ARBA00022825"/>
    </source>
</evidence>
<keyword evidence="4 5" id="KW-0720">Serine protease</keyword>
<dbReference type="InterPro" id="IPR000209">
    <property type="entry name" value="Peptidase_S8/S53_dom"/>
</dbReference>
<dbReference type="EMBL" id="CP001743">
    <property type="protein sequence ID" value="ADD29482.1"/>
    <property type="molecule type" value="Genomic_DNA"/>
</dbReference>
<feature type="domain" description="Peptidase S8/S53" evidence="7">
    <location>
        <begin position="288"/>
        <end position="575"/>
    </location>
</feature>
<feature type="active site" description="Charge relay system" evidence="5">
    <location>
        <position position="342"/>
    </location>
</feature>
<feature type="region of interest" description="Disordered" evidence="6">
    <location>
        <begin position="322"/>
        <end position="343"/>
    </location>
</feature>
<dbReference type="KEGG" id="mre:K649_08865"/>
<dbReference type="InterPro" id="IPR050131">
    <property type="entry name" value="Peptidase_S8_subtilisin-like"/>
</dbReference>
<evidence type="ECO:0000313" key="8">
    <source>
        <dbReference type="EMBL" id="ADD29482.1"/>
    </source>
</evidence>
<dbReference type="PATRIC" id="fig|504728.9.peg.1827"/>
<dbReference type="KEGG" id="mrb:Mrub_2734"/>
<evidence type="ECO:0000313" key="9">
    <source>
        <dbReference type="EMBL" id="AGK05068.1"/>
    </source>
</evidence>
<evidence type="ECO:0000259" key="7">
    <source>
        <dbReference type="Pfam" id="PF00082"/>
    </source>
</evidence>
<feature type="active site" description="Charge relay system" evidence="5">
    <location>
        <position position="519"/>
    </location>
</feature>
<dbReference type="Pfam" id="PF00082">
    <property type="entry name" value="Peptidase_S8"/>
    <property type="match status" value="1"/>
</dbReference>
<dbReference type="SUPFAM" id="SSF52743">
    <property type="entry name" value="Subtilisin-like"/>
    <property type="match status" value="1"/>
</dbReference>
<evidence type="ECO:0000313" key="11">
    <source>
        <dbReference type="Proteomes" id="UP000013026"/>
    </source>
</evidence>
<reference evidence="8 10" key="1">
    <citation type="journal article" date="2010" name="Stand. Genomic Sci.">
        <title>Complete genome sequence of Meiothermus ruber type strain (21).</title>
        <authorList>
            <person name="Tindall B.J."/>
            <person name="Sikorski J."/>
            <person name="Lucas S."/>
            <person name="Goltsman E."/>
            <person name="Copeland A."/>
            <person name="Glavina Del Rio T."/>
            <person name="Nolan M."/>
            <person name="Tice H."/>
            <person name="Cheng J.F."/>
            <person name="Han C."/>
            <person name="Pitluck S."/>
            <person name="Liolios K."/>
            <person name="Ivanova N."/>
            <person name="Mavromatis K."/>
            <person name="Ovchinnikova G."/>
            <person name="Pati A."/>
            <person name="Fahnrich R."/>
            <person name="Goodwin L."/>
            <person name="Chen A."/>
            <person name="Palaniappan K."/>
            <person name="Land M."/>
            <person name="Hauser L."/>
            <person name="Chang Y.J."/>
            <person name="Jeffries C.D."/>
            <person name="Rohde M."/>
            <person name="Goker M."/>
            <person name="Woyke T."/>
            <person name="Bristow J."/>
            <person name="Eisen J.A."/>
            <person name="Markowitz V."/>
            <person name="Hugenholtz P."/>
            <person name="Kyrpides N.C."/>
            <person name="Klenk H.P."/>
            <person name="Lapidus A."/>
        </authorList>
    </citation>
    <scope>NUCLEOTIDE SEQUENCE [LARGE SCALE GENOMIC DNA]</scope>
    <source>
        <strain evidence="10">ATCC 35948 / DSM 1279 / VKM B-1258 / 21</strain>
        <strain evidence="8">DSM 1279</strain>
    </source>
</reference>
<keyword evidence="10" id="KW-1185">Reference proteome</keyword>
<dbReference type="Proteomes" id="UP000006655">
    <property type="component" value="Chromosome"/>
</dbReference>
<dbReference type="AlphaFoldDB" id="D3PNT7"/>
<dbReference type="InterPro" id="IPR036852">
    <property type="entry name" value="Peptidase_S8/S53_dom_sf"/>
</dbReference>
<dbReference type="PRINTS" id="PR00723">
    <property type="entry name" value="SUBTILISIN"/>
</dbReference>
<keyword evidence="2 5" id="KW-0645">Protease</keyword>
<protein>
    <submittedName>
        <fullName evidence="9">Peptidase S8 and S53 subtilisin kexin sedolisin</fullName>
    </submittedName>
</protein>
<dbReference type="InterPro" id="IPR015500">
    <property type="entry name" value="Peptidase_S8_subtilisin-rel"/>
</dbReference>
<dbReference type="PANTHER" id="PTHR43806">
    <property type="entry name" value="PEPTIDASE S8"/>
    <property type="match status" value="1"/>
</dbReference>
<dbReference type="GO" id="GO:0006508">
    <property type="term" value="P:proteolysis"/>
    <property type="evidence" value="ECO:0007669"/>
    <property type="project" value="UniProtKB-KW"/>
</dbReference>
<dbReference type="PROSITE" id="PS00138">
    <property type="entry name" value="SUBTILASE_SER"/>
    <property type="match status" value="1"/>
</dbReference>
<proteinExistence type="inferred from homology"/>
<evidence type="ECO:0000256" key="3">
    <source>
        <dbReference type="ARBA" id="ARBA00022801"/>
    </source>
</evidence>
<dbReference type="PROSITE" id="PS00137">
    <property type="entry name" value="SUBTILASE_HIS"/>
    <property type="match status" value="1"/>
</dbReference>
<dbReference type="eggNOG" id="COG1404">
    <property type="taxonomic scope" value="Bacteria"/>
</dbReference>
<evidence type="ECO:0000256" key="1">
    <source>
        <dbReference type="ARBA" id="ARBA00011073"/>
    </source>
</evidence>
<evidence type="ECO:0000256" key="6">
    <source>
        <dbReference type="SAM" id="MobiDB-lite"/>
    </source>
</evidence>
<gene>
    <name evidence="8" type="ordered locus">Mrub_2734</name>
    <name evidence="9" type="ORF">K649_08865</name>
</gene>
<dbReference type="Gene3D" id="3.40.50.200">
    <property type="entry name" value="Peptidase S8/S53 domain"/>
    <property type="match status" value="1"/>
</dbReference>
<keyword evidence="3 5" id="KW-0378">Hydrolase</keyword>
<dbReference type="PANTHER" id="PTHR43806:SF11">
    <property type="entry name" value="CEREVISIN-RELATED"/>
    <property type="match status" value="1"/>
</dbReference>
<feature type="active site" description="Charge relay system" evidence="5">
    <location>
        <position position="294"/>
    </location>
</feature>
<accession>D3PNT7</accession>
<organism evidence="9 11">
    <name type="scientific">Meiothermus ruber (strain ATCC 35948 / DSM 1279 / VKM B-1258 / 21)</name>
    <name type="common">Thermus ruber</name>
    <dbReference type="NCBI Taxonomy" id="504728"/>
    <lineage>
        <taxon>Bacteria</taxon>
        <taxon>Thermotogati</taxon>
        <taxon>Deinococcota</taxon>
        <taxon>Deinococci</taxon>
        <taxon>Thermales</taxon>
        <taxon>Thermaceae</taxon>
        <taxon>Meiothermus</taxon>
    </lineage>
</organism>
<evidence type="ECO:0000313" key="10">
    <source>
        <dbReference type="Proteomes" id="UP000006655"/>
    </source>
</evidence>
<reference evidence="9 11" key="3">
    <citation type="submission" date="2013-04" db="EMBL/GenBank/DDBJ databases">
        <authorList>
            <person name="Chin J."/>
            <person name="Alexander D.H."/>
            <person name="Marks P."/>
            <person name="Korlach J."/>
            <person name="Clum A."/>
            <person name="Copeland A."/>
        </authorList>
    </citation>
    <scope>NUCLEOTIDE SEQUENCE [LARGE SCALE GENOMIC DNA]</scope>
    <source>
        <strain evidence="11">ATCC 35948 / DSM 1279 / VKM B-1258 / 21</strain>
        <strain evidence="9">DSM 1279</strain>
    </source>
</reference>
<dbReference type="Proteomes" id="UP000013026">
    <property type="component" value="Chromosome"/>
</dbReference>